<organism evidence="2 3">
    <name type="scientific">Vineibacter terrae</name>
    <dbReference type="NCBI Taxonomy" id="2586908"/>
    <lineage>
        <taxon>Bacteria</taxon>
        <taxon>Pseudomonadati</taxon>
        <taxon>Pseudomonadota</taxon>
        <taxon>Alphaproteobacteria</taxon>
        <taxon>Hyphomicrobiales</taxon>
        <taxon>Vineibacter</taxon>
    </lineage>
</organism>
<evidence type="ECO:0000313" key="2">
    <source>
        <dbReference type="EMBL" id="TXL72793.1"/>
    </source>
</evidence>
<protein>
    <submittedName>
        <fullName evidence="2">Uncharacterized protein</fullName>
    </submittedName>
</protein>
<keyword evidence="1" id="KW-0472">Membrane</keyword>
<feature type="transmembrane region" description="Helical" evidence="1">
    <location>
        <begin position="6"/>
        <end position="28"/>
    </location>
</feature>
<evidence type="ECO:0000313" key="3">
    <source>
        <dbReference type="Proteomes" id="UP000321638"/>
    </source>
</evidence>
<evidence type="ECO:0000256" key="1">
    <source>
        <dbReference type="SAM" id="Phobius"/>
    </source>
</evidence>
<keyword evidence="1" id="KW-0812">Transmembrane</keyword>
<dbReference type="OrthoDB" id="7376345at2"/>
<accession>A0A5C8PHL1</accession>
<proteinExistence type="predicted"/>
<dbReference type="Proteomes" id="UP000321638">
    <property type="component" value="Unassembled WGS sequence"/>
</dbReference>
<dbReference type="AlphaFoldDB" id="A0A5C8PHL1"/>
<comment type="caution">
    <text evidence="2">The sequence shown here is derived from an EMBL/GenBank/DDBJ whole genome shotgun (WGS) entry which is preliminary data.</text>
</comment>
<gene>
    <name evidence="2" type="ORF">FHP25_23770</name>
</gene>
<reference evidence="2 3" key="1">
    <citation type="submission" date="2019-06" db="EMBL/GenBank/DDBJ databases">
        <title>New taxonomy in bacterial strain CC-CFT640, isolated from vineyard.</title>
        <authorList>
            <person name="Lin S.-Y."/>
            <person name="Tsai C.-F."/>
            <person name="Young C.-C."/>
        </authorList>
    </citation>
    <scope>NUCLEOTIDE SEQUENCE [LARGE SCALE GENOMIC DNA]</scope>
    <source>
        <strain evidence="2 3">CC-CFT640</strain>
    </source>
</reference>
<name>A0A5C8PHL1_9HYPH</name>
<keyword evidence="1" id="KW-1133">Transmembrane helix</keyword>
<sequence>MRGLKIAAIVAGAIIILVIGGVVIYRIAVEEGGPAFEKAFNDSFLENCLTSARQAAASSGKSGPEIDATIQRRCTCALEVVKPLPVSDKVLLGRSEEKQREVLAEVQKRCQ</sequence>
<keyword evidence="3" id="KW-1185">Reference proteome</keyword>
<dbReference type="RefSeq" id="WP_147849476.1">
    <property type="nucleotide sequence ID" value="NZ_VDUZ01000030.1"/>
</dbReference>
<dbReference type="EMBL" id="VDUZ01000030">
    <property type="protein sequence ID" value="TXL72793.1"/>
    <property type="molecule type" value="Genomic_DNA"/>
</dbReference>